<protein>
    <submittedName>
        <fullName evidence="2">RCG52225</fullName>
    </submittedName>
</protein>
<dbReference type="Proteomes" id="UP000234681">
    <property type="component" value="Chromosome 15"/>
</dbReference>
<name>A6K6N3_RAT</name>
<gene>
    <name evidence="2" type="ORF">rCG_52225</name>
</gene>
<organism evidence="2 3">
    <name type="scientific">Rattus norvegicus</name>
    <name type="common">Rat</name>
    <dbReference type="NCBI Taxonomy" id="10116"/>
    <lineage>
        <taxon>Eukaryota</taxon>
        <taxon>Metazoa</taxon>
        <taxon>Chordata</taxon>
        <taxon>Craniata</taxon>
        <taxon>Vertebrata</taxon>
        <taxon>Euteleostomi</taxon>
        <taxon>Mammalia</taxon>
        <taxon>Eutheria</taxon>
        <taxon>Euarchontoglires</taxon>
        <taxon>Glires</taxon>
        <taxon>Rodentia</taxon>
        <taxon>Myomorpha</taxon>
        <taxon>Muroidea</taxon>
        <taxon>Muridae</taxon>
        <taxon>Murinae</taxon>
        <taxon>Rattus</taxon>
    </lineage>
</organism>
<evidence type="ECO:0000256" key="1">
    <source>
        <dbReference type="SAM" id="MobiDB-lite"/>
    </source>
</evidence>
<feature type="region of interest" description="Disordered" evidence="1">
    <location>
        <begin position="31"/>
        <end position="51"/>
    </location>
</feature>
<sequence>MTQSVKCWPSKRENLGLDAQHLCKCLSSQFTGPFHSQLSLGTPTSDRSPGK</sequence>
<reference evidence="2 3" key="1">
    <citation type="submission" date="2005-07" db="EMBL/GenBank/DDBJ databases">
        <authorList>
            <person name="Mural R.J."/>
            <person name="Li P.W."/>
            <person name="Adams M.D."/>
            <person name="Amanatides P.G."/>
            <person name="Baden-Tillson H."/>
            <person name="Barnstead M."/>
            <person name="Chin S.H."/>
            <person name="Dew I."/>
            <person name="Evans C.A."/>
            <person name="Ferriera S."/>
            <person name="Flanigan M."/>
            <person name="Fosler C."/>
            <person name="Glodek A."/>
            <person name="Gu Z."/>
            <person name="Holt R.A."/>
            <person name="Jennings D."/>
            <person name="Kraft C.L."/>
            <person name="Lu F."/>
            <person name="Nguyen T."/>
            <person name="Nusskern D.R."/>
            <person name="Pfannkoch C.M."/>
            <person name="Sitter C."/>
            <person name="Sutton G.G."/>
            <person name="Venter J.C."/>
            <person name="Wang Z."/>
            <person name="Woodage T."/>
            <person name="Zheng X.H."/>
            <person name="Zhong F."/>
        </authorList>
    </citation>
    <scope>NUCLEOTIDE SEQUENCE [LARGE SCALE GENOMIC DNA]</scope>
    <source>
        <strain>BN</strain>
        <strain evidence="3">Sprague-Dawley</strain>
    </source>
</reference>
<evidence type="ECO:0000313" key="2">
    <source>
        <dbReference type="EMBL" id="EDL85393.1"/>
    </source>
</evidence>
<dbReference type="EMBL" id="CH474023">
    <property type="protein sequence ID" value="EDL85393.1"/>
    <property type="molecule type" value="Genomic_DNA"/>
</dbReference>
<dbReference type="AlphaFoldDB" id="A6K6N3"/>
<accession>A6K6N3</accession>
<evidence type="ECO:0000313" key="3">
    <source>
        <dbReference type="Proteomes" id="UP000234681"/>
    </source>
</evidence>
<proteinExistence type="predicted"/>